<dbReference type="Proteomes" id="UP001205906">
    <property type="component" value="Unassembled WGS sequence"/>
</dbReference>
<keyword evidence="1 7" id="KW-0813">Transport</keyword>
<name>A0ABT1C9P0_9HYPH</name>
<keyword evidence="2 7" id="KW-1003">Cell membrane</keyword>
<dbReference type="Gene3D" id="2.40.50.100">
    <property type="match status" value="1"/>
</dbReference>
<dbReference type="InterPro" id="IPR017871">
    <property type="entry name" value="ABC_transporter-like_CS"/>
</dbReference>
<gene>
    <name evidence="7" type="primary">potA</name>
    <name evidence="9" type="ORF">NGM99_17365</name>
</gene>
<evidence type="ECO:0000313" key="10">
    <source>
        <dbReference type="Proteomes" id="UP001205906"/>
    </source>
</evidence>
<keyword evidence="4 7" id="KW-0067">ATP-binding</keyword>
<dbReference type="InterPro" id="IPR013611">
    <property type="entry name" value="Transp-assoc_OB_typ2"/>
</dbReference>
<accession>A0ABT1C9P0</accession>
<dbReference type="NCBIfam" id="TIGR01187">
    <property type="entry name" value="potA"/>
    <property type="match status" value="1"/>
</dbReference>
<dbReference type="PROSITE" id="PS00211">
    <property type="entry name" value="ABC_TRANSPORTER_1"/>
    <property type="match status" value="1"/>
</dbReference>
<dbReference type="SUPFAM" id="SSF50331">
    <property type="entry name" value="MOP-like"/>
    <property type="match status" value="1"/>
</dbReference>
<dbReference type="Gene3D" id="3.40.50.300">
    <property type="entry name" value="P-loop containing nucleotide triphosphate hydrolases"/>
    <property type="match status" value="1"/>
</dbReference>
<dbReference type="InterPro" id="IPR050093">
    <property type="entry name" value="ABC_SmlMolc_Importer"/>
</dbReference>
<evidence type="ECO:0000256" key="6">
    <source>
        <dbReference type="ARBA" id="ARBA00023136"/>
    </source>
</evidence>
<dbReference type="InterPro" id="IPR005893">
    <property type="entry name" value="PotA-like"/>
</dbReference>
<evidence type="ECO:0000256" key="5">
    <source>
        <dbReference type="ARBA" id="ARBA00022967"/>
    </source>
</evidence>
<evidence type="ECO:0000256" key="7">
    <source>
        <dbReference type="RuleBase" id="RU364083"/>
    </source>
</evidence>
<dbReference type="InterPro" id="IPR017879">
    <property type="entry name" value="PotA_ATP-bd"/>
</dbReference>
<evidence type="ECO:0000256" key="4">
    <source>
        <dbReference type="ARBA" id="ARBA00022840"/>
    </source>
</evidence>
<evidence type="ECO:0000256" key="2">
    <source>
        <dbReference type="ARBA" id="ARBA00022475"/>
    </source>
</evidence>
<comment type="catalytic activity">
    <reaction evidence="7">
        <text>ATP + H2O + polyamine-[polyamine-binding protein]Side 1 = ADP + phosphate + polyamineSide 2 + [polyamine-binding protein]Side 1.</text>
        <dbReference type="EC" id="7.6.2.11"/>
    </reaction>
</comment>
<sequence>MNPNSPTRGAAIDLQNVSKAYGSFRALDGVSLHVEPGEFMTLLGPSGSGKTTTLNVVAGFTEVSSGALQVGGRSVVGVPAHKRNIGVVFQHYALFPHMTVGKNVAYPLSLRGVSKAERERRVAQALDMVKMRDFAHRYPSELSGGQQQRVAFARAIVFDPPLLLMDEPLGALDKKLREWLQLEIKRIHRELGTTFVYVTHDQEEALVLSDRIAVFNKGRIEQVGTGRELYDEPKTLFVGRFIGDSTVLRGQARSDGTSTALDVAGQTVTVPRRLDGSDTPVVLLRPEKLAIRRPGQMADTHNRLSGTIAEAIYLGSGSKYEVRLRDGSSAIVRSGLSEEGFRIDDPVELCFAGQDAKLLADDKSADATLT</sequence>
<dbReference type="Pfam" id="PF00005">
    <property type="entry name" value="ABC_tran"/>
    <property type="match status" value="1"/>
</dbReference>
<keyword evidence="10" id="KW-1185">Reference proteome</keyword>
<dbReference type="InterPro" id="IPR003593">
    <property type="entry name" value="AAA+_ATPase"/>
</dbReference>
<keyword evidence="6 7" id="KW-0472">Membrane</keyword>
<evidence type="ECO:0000313" key="9">
    <source>
        <dbReference type="EMBL" id="MCO6051557.1"/>
    </source>
</evidence>
<dbReference type="InterPro" id="IPR003439">
    <property type="entry name" value="ABC_transporter-like_ATP-bd"/>
</dbReference>
<dbReference type="InterPro" id="IPR008995">
    <property type="entry name" value="Mo/tungstate-bd_C_term_dom"/>
</dbReference>
<dbReference type="GO" id="GO:0005524">
    <property type="term" value="F:ATP binding"/>
    <property type="evidence" value="ECO:0007669"/>
    <property type="project" value="UniProtKB-KW"/>
</dbReference>
<proteinExistence type="inferred from homology"/>
<organism evidence="9 10">
    <name type="scientific">Mesorhizobium liriopis</name>
    <dbReference type="NCBI Taxonomy" id="2953882"/>
    <lineage>
        <taxon>Bacteria</taxon>
        <taxon>Pseudomonadati</taxon>
        <taxon>Pseudomonadota</taxon>
        <taxon>Alphaproteobacteria</taxon>
        <taxon>Hyphomicrobiales</taxon>
        <taxon>Phyllobacteriaceae</taxon>
        <taxon>Mesorhizobium</taxon>
    </lineage>
</organism>
<evidence type="ECO:0000256" key="1">
    <source>
        <dbReference type="ARBA" id="ARBA00022448"/>
    </source>
</evidence>
<dbReference type="RefSeq" id="WP_252821233.1">
    <property type="nucleotide sequence ID" value="NZ_JAMXQS010000008.1"/>
</dbReference>
<keyword evidence="3 7" id="KW-0547">Nucleotide-binding</keyword>
<dbReference type="SMART" id="SM00382">
    <property type="entry name" value="AAA"/>
    <property type="match status" value="1"/>
</dbReference>
<comment type="function">
    <text evidence="7">Part of the ABC transporter complex PotABCD involved in spermidine/putrescine import. Responsible for energy coupling to the transport system.</text>
</comment>
<protein>
    <recommendedName>
        <fullName evidence="7">Spermidine/putrescine import ATP-binding protein PotA</fullName>
        <ecNumber evidence="7">7.6.2.11</ecNumber>
    </recommendedName>
</protein>
<dbReference type="Pfam" id="PF08402">
    <property type="entry name" value="TOBE_2"/>
    <property type="match status" value="1"/>
</dbReference>
<dbReference type="InterPro" id="IPR027417">
    <property type="entry name" value="P-loop_NTPase"/>
</dbReference>
<dbReference type="PANTHER" id="PTHR42781">
    <property type="entry name" value="SPERMIDINE/PUTRESCINE IMPORT ATP-BINDING PROTEIN POTA"/>
    <property type="match status" value="1"/>
</dbReference>
<comment type="similarity">
    <text evidence="7">Belongs to the ABC transporter superfamily. Spermidine/putrescine importer (TC 3.A.1.11.1) family.</text>
</comment>
<dbReference type="EC" id="7.6.2.11" evidence="7"/>
<dbReference type="PROSITE" id="PS50893">
    <property type="entry name" value="ABC_TRANSPORTER_2"/>
    <property type="match status" value="1"/>
</dbReference>
<keyword evidence="5 7" id="KW-1278">Translocase</keyword>
<comment type="subunit">
    <text evidence="7">The complex is composed of two ATP-binding proteins (PotA), two transmembrane proteins (PotB and PotC) and a solute-binding protein (PotD).</text>
</comment>
<reference evidence="9 10" key="1">
    <citation type="submission" date="2022-06" db="EMBL/GenBank/DDBJ databases">
        <title>Mesorhizobium sp. strain RP14 Genome sequencing and assembly.</title>
        <authorList>
            <person name="Kim I."/>
        </authorList>
    </citation>
    <scope>NUCLEOTIDE SEQUENCE [LARGE SCALE GENOMIC DNA]</scope>
    <source>
        <strain evidence="10">RP14(2022)</strain>
    </source>
</reference>
<comment type="caution">
    <text evidence="9">The sequence shown here is derived from an EMBL/GenBank/DDBJ whole genome shotgun (WGS) entry which is preliminary data.</text>
</comment>
<evidence type="ECO:0000256" key="3">
    <source>
        <dbReference type="ARBA" id="ARBA00022741"/>
    </source>
</evidence>
<feature type="domain" description="ABC transporter" evidence="8">
    <location>
        <begin position="12"/>
        <end position="242"/>
    </location>
</feature>
<dbReference type="PANTHER" id="PTHR42781:SF4">
    <property type="entry name" value="SPERMIDINE_PUTRESCINE IMPORT ATP-BINDING PROTEIN POTA"/>
    <property type="match status" value="1"/>
</dbReference>
<dbReference type="EMBL" id="JAMXQS010000008">
    <property type="protein sequence ID" value="MCO6051557.1"/>
    <property type="molecule type" value="Genomic_DNA"/>
</dbReference>
<evidence type="ECO:0000259" key="8">
    <source>
        <dbReference type="PROSITE" id="PS50893"/>
    </source>
</evidence>
<dbReference type="SUPFAM" id="SSF52540">
    <property type="entry name" value="P-loop containing nucleoside triphosphate hydrolases"/>
    <property type="match status" value="1"/>
</dbReference>
<dbReference type="CDD" id="cd03300">
    <property type="entry name" value="ABC_PotA_N"/>
    <property type="match status" value="1"/>
</dbReference>